<dbReference type="Proteomes" id="UP000235388">
    <property type="component" value="Unassembled WGS sequence"/>
</dbReference>
<name>A0A2N5TSY1_9BASI</name>
<comment type="caution">
    <text evidence="1">The sequence shown here is derived from an EMBL/GenBank/DDBJ whole genome shotgun (WGS) entry which is preliminary data.</text>
</comment>
<evidence type="ECO:0000313" key="2">
    <source>
        <dbReference type="Proteomes" id="UP000235388"/>
    </source>
</evidence>
<evidence type="ECO:0000313" key="1">
    <source>
        <dbReference type="EMBL" id="PLW28605.1"/>
    </source>
</evidence>
<sequence>MRPALSISPQPVRSPTIVLKAQSLSRLSNLSSSNLLVSLLNSWIPLLKTTTSIKLLSVNSRQIPLSACSSRSYFSSSIPNISSPQSLHSPIRLAGLGYTTPKDLLNDSRDIPDVADESCLTKNQVDLGVVPPNPNSGKSLEKY</sequence>
<accession>A0A2N5TSY1</accession>
<gene>
    <name evidence="1" type="ORF">PCANC_24601</name>
</gene>
<organism evidence="1 2">
    <name type="scientific">Puccinia coronata f. sp. avenae</name>
    <dbReference type="NCBI Taxonomy" id="200324"/>
    <lineage>
        <taxon>Eukaryota</taxon>
        <taxon>Fungi</taxon>
        <taxon>Dikarya</taxon>
        <taxon>Basidiomycota</taxon>
        <taxon>Pucciniomycotina</taxon>
        <taxon>Pucciniomycetes</taxon>
        <taxon>Pucciniales</taxon>
        <taxon>Pucciniaceae</taxon>
        <taxon>Puccinia</taxon>
    </lineage>
</organism>
<keyword evidence="2" id="KW-1185">Reference proteome</keyword>
<dbReference type="AlphaFoldDB" id="A0A2N5TSY1"/>
<proteinExistence type="predicted"/>
<dbReference type="EMBL" id="PGCJ01000439">
    <property type="protein sequence ID" value="PLW28605.1"/>
    <property type="molecule type" value="Genomic_DNA"/>
</dbReference>
<protein>
    <submittedName>
        <fullName evidence="1">Uncharacterized protein</fullName>
    </submittedName>
</protein>
<reference evidence="1 2" key="1">
    <citation type="submission" date="2017-11" db="EMBL/GenBank/DDBJ databases">
        <title>De novo assembly and phasing of dikaryotic genomes from two isolates of Puccinia coronata f. sp. avenae, the causal agent of oat crown rust.</title>
        <authorList>
            <person name="Miller M.E."/>
            <person name="Zhang Y."/>
            <person name="Omidvar V."/>
            <person name="Sperschneider J."/>
            <person name="Schwessinger B."/>
            <person name="Raley C."/>
            <person name="Palmer J.M."/>
            <person name="Garnica D."/>
            <person name="Upadhyaya N."/>
            <person name="Rathjen J."/>
            <person name="Taylor J.M."/>
            <person name="Park R.F."/>
            <person name="Dodds P.N."/>
            <person name="Hirsch C.D."/>
            <person name="Kianian S.F."/>
            <person name="Figueroa M."/>
        </authorList>
    </citation>
    <scope>NUCLEOTIDE SEQUENCE [LARGE SCALE GENOMIC DNA]</scope>
    <source>
        <strain evidence="1">12NC29</strain>
    </source>
</reference>